<name>A0A173MNZ9_9BACT</name>
<dbReference type="STRING" id="477680.SAMN05421788_101799"/>
<evidence type="ECO:0000313" key="3">
    <source>
        <dbReference type="EMBL" id="SIS71760.1"/>
    </source>
</evidence>
<feature type="domain" description="Outer membrane protein beta-barrel" evidence="2">
    <location>
        <begin position="19"/>
        <end position="185"/>
    </location>
</feature>
<dbReference type="EMBL" id="FTOR01000001">
    <property type="protein sequence ID" value="SIS71760.1"/>
    <property type="molecule type" value="Genomic_DNA"/>
</dbReference>
<proteinExistence type="predicted"/>
<evidence type="ECO:0000256" key="1">
    <source>
        <dbReference type="SAM" id="SignalP"/>
    </source>
</evidence>
<dbReference type="InterPro" id="IPR025665">
    <property type="entry name" value="Beta-barrel_OMP_2"/>
</dbReference>
<protein>
    <submittedName>
        <fullName evidence="3">Outer membrane protein beta-barrel domain-containing protein</fullName>
    </submittedName>
</protein>
<dbReference type="Pfam" id="PF13568">
    <property type="entry name" value="OMP_b-brl_2"/>
    <property type="match status" value="1"/>
</dbReference>
<feature type="chain" id="PRO_5030023232" evidence="1">
    <location>
        <begin position="21"/>
        <end position="209"/>
    </location>
</feature>
<feature type="signal peptide" evidence="1">
    <location>
        <begin position="1"/>
        <end position="20"/>
    </location>
</feature>
<organism evidence="3 4">
    <name type="scientific">Filimonas lacunae</name>
    <dbReference type="NCBI Taxonomy" id="477680"/>
    <lineage>
        <taxon>Bacteria</taxon>
        <taxon>Pseudomonadati</taxon>
        <taxon>Bacteroidota</taxon>
        <taxon>Chitinophagia</taxon>
        <taxon>Chitinophagales</taxon>
        <taxon>Chitinophagaceae</taxon>
        <taxon>Filimonas</taxon>
    </lineage>
</organism>
<sequence>MKRAFLLLVIMAFAAAGVQAQQKQKEKIKRVYYGLKAGMNFSNISGEGIKSSLQQGVDFGAFAEVKLSKRFDFVPELYYSLHNLKRTDDFQTRYFEDGVALSSSDEKIKLHYLSVPLLFRFHATSVIAVDAGPQYNLLVYEDDNLLKDSKPSFKKSEFAVAGGITLTLDKFRIFGRYTYGVSNVLDIPTTKGYKWNSNQAQIGIALVIN</sequence>
<dbReference type="Proteomes" id="UP000186917">
    <property type="component" value="Unassembled WGS sequence"/>
</dbReference>
<gene>
    <name evidence="3" type="ORF">SAMN05421788_101799</name>
</gene>
<keyword evidence="1" id="KW-0732">Signal</keyword>
<evidence type="ECO:0000313" key="4">
    <source>
        <dbReference type="Proteomes" id="UP000186917"/>
    </source>
</evidence>
<accession>A0A173MNZ9</accession>
<reference evidence="4" key="1">
    <citation type="submission" date="2017-01" db="EMBL/GenBank/DDBJ databases">
        <authorList>
            <person name="Varghese N."/>
            <person name="Submissions S."/>
        </authorList>
    </citation>
    <scope>NUCLEOTIDE SEQUENCE [LARGE SCALE GENOMIC DNA]</scope>
    <source>
        <strain evidence="4">DSM 21054</strain>
    </source>
</reference>
<evidence type="ECO:0000259" key="2">
    <source>
        <dbReference type="Pfam" id="PF13568"/>
    </source>
</evidence>
<dbReference type="AlphaFoldDB" id="A0A173MNZ9"/>
<dbReference type="KEGG" id="fln:FLA_5410"/>
<keyword evidence="4" id="KW-1185">Reference proteome</keyword>